<dbReference type="Pfam" id="PF11985">
    <property type="entry name" value="Phage_Mu_Gp27"/>
    <property type="match status" value="1"/>
</dbReference>
<evidence type="ECO:0000313" key="1">
    <source>
        <dbReference type="EMBL" id="BBK22740.1"/>
    </source>
</evidence>
<sequence>MANRKHSKIDNLPEDLKAVVEQMLQSDATYAEIVQFLADNEQKVSVASVCRYARAFNANMEALKLTHQNFKMIKDEIDRNPDLDMAEAIIRITSGNVFNRLANTQEEDWDEVELSKLIKETNALIRATAYKKRVDIQNQEVKDSAIEEFKSLLFSTMAKEKPALYKELVSYLNKKKEEGLEG</sequence>
<reference evidence="2" key="1">
    <citation type="submission" date="2019-05" db="EMBL/GenBank/DDBJ databases">
        <title>Complete genome sequencing of Absiella argi strain JCM 30884.</title>
        <authorList>
            <person name="Sakamoto M."/>
            <person name="Murakami T."/>
            <person name="Mori H."/>
        </authorList>
    </citation>
    <scope>NUCLEOTIDE SEQUENCE [LARGE SCALE GENOMIC DNA]</scope>
    <source>
        <strain evidence="2">JCM 30884</strain>
    </source>
</reference>
<dbReference type="KEGG" id="aarg:Aargi30884_16430"/>
<dbReference type="EMBL" id="AP019695">
    <property type="protein sequence ID" value="BBK22740.1"/>
    <property type="molecule type" value="Genomic_DNA"/>
</dbReference>
<proteinExistence type="predicted"/>
<protein>
    <recommendedName>
        <fullName evidence="3">DUF3486 family protein</fullName>
    </recommendedName>
</protein>
<evidence type="ECO:0000313" key="2">
    <source>
        <dbReference type="Proteomes" id="UP000464754"/>
    </source>
</evidence>
<evidence type="ECO:0008006" key="3">
    <source>
        <dbReference type="Google" id="ProtNLM"/>
    </source>
</evidence>
<name>A0A6N4TIA2_9FIRM</name>
<dbReference type="InterPro" id="IPR021874">
    <property type="entry name" value="Phage_Mu_Gp27"/>
</dbReference>
<dbReference type="Proteomes" id="UP000464754">
    <property type="component" value="Chromosome"/>
</dbReference>
<gene>
    <name evidence="1" type="ORF">Aargi30884_16430</name>
</gene>
<dbReference type="AlphaFoldDB" id="A0A6N4TIA2"/>
<accession>A0A6N4TIA2</accession>
<keyword evidence="2" id="KW-1185">Reference proteome</keyword>
<dbReference type="RefSeq" id="WP_163052017.1">
    <property type="nucleotide sequence ID" value="NZ_AP019695.1"/>
</dbReference>
<organism evidence="1 2">
    <name type="scientific">Amedibacterium intestinale</name>
    <dbReference type="NCBI Taxonomy" id="2583452"/>
    <lineage>
        <taxon>Bacteria</taxon>
        <taxon>Bacillati</taxon>
        <taxon>Bacillota</taxon>
        <taxon>Erysipelotrichia</taxon>
        <taxon>Erysipelotrichales</taxon>
        <taxon>Erysipelotrichaceae</taxon>
        <taxon>Amedibacterium</taxon>
    </lineage>
</organism>